<protein>
    <recommendedName>
        <fullName evidence="1">DinB-like domain-containing protein</fullName>
    </recommendedName>
</protein>
<dbReference type="KEGG" id="srd:SD10_25485"/>
<dbReference type="PATRIC" id="fig|1379870.5.peg.5511"/>
<dbReference type="AlphaFoldDB" id="A0A0E3ZYI8"/>
<accession>A0A0E3ZYI8</accession>
<dbReference type="EMBL" id="CP010429">
    <property type="protein sequence ID" value="AKD57748.1"/>
    <property type="molecule type" value="Genomic_DNA"/>
</dbReference>
<dbReference type="Gene3D" id="1.20.120.450">
    <property type="entry name" value="dinb family like domain"/>
    <property type="match status" value="1"/>
</dbReference>
<name>A0A0E3ZYI8_9BACT</name>
<evidence type="ECO:0000313" key="2">
    <source>
        <dbReference type="EMBL" id="AKD57748.1"/>
    </source>
</evidence>
<dbReference type="OrthoDB" id="9793216at2"/>
<proteinExistence type="predicted"/>
<dbReference type="InterPro" id="IPR024775">
    <property type="entry name" value="DinB-like"/>
</dbReference>
<dbReference type="STRING" id="1379870.SD10_25485"/>
<dbReference type="SUPFAM" id="SSF109854">
    <property type="entry name" value="DinB/YfiT-like putative metalloenzymes"/>
    <property type="match status" value="1"/>
</dbReference>
<dbReference type="Pfam" id="PF12867">
    <property type="entry name" value="DinB_2"/>
    <property type="match status" value="1"/>
</dbReference>
<dbReference type="Proteomes" id="UP000033054">
    <property type="component" value="Chromosome"/>
</dbReference>
<gene>
    <name evidence="2" type="ORF">SD10_25485</name>
</gene>
<reference evidence="2 3" key="1">
    <citation type="journal article" date="2014" name="Curr. Microbiol.">
        <title>Spirosoma radiotolerans sp. nov., a gamma-radiation-resistant bacterium isolated from gamma ray-irradiated soil.</title>
        <authorList>
            <person name="Lee J.J."/>
            <person name="Srinivasan S."/>
            <person name="Lim S."/>
            <person name="Joe M."/>
            <person name="Im S."/>
            <person name="Bae S.I."/>
            <person name="Park K.R."/>
            <person name="Han J.H."/>
            <person name="Park S.H."/>
            <person name="Joo B.M."/>
            <person name="Park S.J."/>
            <person name="Kim M.K."/>
        </authorList>
    </citation>
    <scope>NUCLEOTIDE SEQUENCE [LARGE SCALE GENOMIC DNA]</scope>
    <source>
        <strain evidence="2 3">DG5A</strain>
    </source>
</reference>
<organism evidence="2 3">
    <name type="scientific">Spirosoma radiotolerans</name>
    <dbReference type="NCBI Taxonomy" id="1379870"/>
    <lineage>
        <taxon>Bacteria</taxon>
        <taxon>Pseudomonadati</taxon>
        <taxon>Bacteroidota</taxon>
        <taxon>Cytophagia</taxon>
        <taxon>Cytophagales</taxon>
        <taxon>Cytophagaceae</taxon>
        <taxon>Spirosoma</taxon>
    </lineage>
</organism>
<feature type="domain" description="DinB-like" evidence="1">
    <location>
        <begin position="50"/>
        <end position="165"/>
    </location>
</feature>
<keyword evidence="3" id="KW-1185">Reference proteome</keyword>
<dbReference type="RefSeq" id="WP_046577891.1">
    <property type="nucleotide sequence ID" value="NZ_CP010429.1"/>
</dbReference>
<dbReference type="HOGENOM" id="CLU_105789_2_0_10"/>
<dbReference type="InterPro" id="IPR034660">
    <property type="entry name" value="DinB/YfiT-like"/>
</dbReference>
<evidence type="ECO:0000313" key="3">
    <source>
        <dbReference type="Proteomes" id="UP000033054"/>
    </source>
</evidence>
<sequence>MTKSEIPVMPKFFDRYINLAGNDWLLLDALTQGASFEDLIPAQTLERLGDLRYAPGKWTVKDILQHIIDTERIMSYRAMRLSRNDQTPLPGFDEEKFGEMAMGSRRTIPDLYDEYTAVRKSNIALFSSFDEEMLLRTGTCSDQKISVLALGFVLVGHATHHVNVINERYLPLLA</sequence>
<evidence type="ECO:0000259" key="1">
    <source>
        <dbReference type="Pfam" id="PF12867"/>
    </source>
</evidence>